<evidence type="ECO:0000313" key="5">
    <source>
        <dbReference type="EMBL" id="HCM30722.1"/>
    </source>
</evidence>
<keyword evidence="3" id="KW-0576">Peroxisome</keyword>
<dbReference type="RefSeq" id="WP_005406841.1">
    <property type="nucleotide sequence ID" value="NZ_BKVS01000003.1"/>
</dbReference>
<dbReference type="AlphaFoldDB" id="A0A3D3G0H6"/>
<gene>
    <name evidence="5" type="ORF">DIC32_02955</name>
</gene>
<dbReference type="InterPro" id="IPR051053">
    <property type="entry name" value="ECH/Chromodomain_protein"/>
</dbReference>
<dbReference type="Proteomes" id="UP000262257">
    <property type="component" value="Unassembled WGS sequence"/>
</dbReference>
<evidence type="ECO:0000313" key="6">
    <source>
        <dbReference type="Proteomes" id="UP000262257"/>
    </source>
</evidence>
<dbReference type="GO" id="GO:0004165">
    <property type="term" value="F:delta(3)-delta(2)-enoyl-CoA isomerase activity"/>
    <property type="evidence" value="ECO:0007669"/>
    <property type="project" value="UniProtKB-ARBA"/>
</dbReference>
<reference evidence="5 6" key="1">
    <citation type="journal article" date="2018" name="Nat. Biotechnol.">
        <title>A standardized bacterial taxonomy based on genome phylogeny substantially revises the tree of life.</title>
        <authorList>
            <person name="Parks D.H."/>
            <person name="Chuvochina M."/>
            <person name="Waite D.W."/>
            <person name="Rinke C."/>
            <person name="Skarshewski A."/>
            <person name="Chaumeil P.A."/>
            <person name="Hugenholtz P."/>
        </authorList>
    </citation>
    <scope>NUCLEOTIDE SEQUENCE [LARGE SCALE GENOMIC DNA]</scope>
    <source>
        <strain evidence="5">UBA10045</strain>
    </source>
</reference>
<dbReference type="InterPro" id="IPR001753">
    <property type="entry name" value="Enoyl-CoA_hydra/iso"/>
</dbReference>
<name>A0A3D3G0H6_ACIRA</name>
<dbReference type="EMBL" id="DPXL01000041">
    <property type="protein sequence ID" value="HCM30722.1"/>
    <property type="molecule type" value="Genomic_DNA"/>
</dbReference>
<comment type="subcellular location">
    <subcellularLocation>
        <location evidence="1">Peroxisome</location>
    </subcellularLocation>
</comment>
<dbReference type="InterPro" id="IPR029045">
    <property type="entry name" value="ClpP/crotonase-like_dom_sf"/>
</dbReference>
<dbReference type="PANTHER" id="PTHR43684:SF1">
    <property type="entry name" value="ENOYL-COA DELTA ISOMERASE 2"/>
    <property type="match status" value="1"/>
</dbReference>
<protein>
    <submittedName>
        <fullName evidence="5">Enoyl-CoA hydratase</fullName>
    </submittedName>
</protein>
<dbReference type="PANTHER" id="PTHR43684">
    <property type="match status" value="1"/>
</dbReference>
<comment type="similarity">
    <text evidence="2">Belongs to the enoyl-CoA hydratase/isomerase family.</text>
</comment>
<dbReference type="Gene3D" id="3.90.226.10">
    <property type="entry name" value="2-enoyl-CoA Hydratase, Chain A, domain 1"/>
    <property type="match status" value="1"/>
</dbReference>
<sequence>MTLSCIQQPHQHLKAKLDHGILTLAIDRPEAKNALYGELYLWIAQALDEADISSDVRVVILRGLNDDFTAGNDMKDFMQFTQQPLQDKAGNMPPFVLLKSAAKFSKPLIVAVKGVAIGIGVTILLHADLVYSDDDAIFQIPFVSLGLSPEGAASQLLVKQAGYHRAAELLFSAKKFTAKTAEQVGLVNRVIKDDIYEDAKIINLIIENDVYDYAHKAAEYLTQLPLASIKQTKALMKKDLANIIECIDEEAEIFMQRVKSPEMMEAVQAFMQKRKPDFTQFN</sequence>
<evidence type="ECO:0000256" key="3">
    <source>
        <dbReference type="ARBA" id="ARBA00023140"/>
    </source>
</evidence>
<dbReference type="Gene3D" id="1.10.12.10">
    <property type="entry name" value="Lyase 2-enoyl-coa Hydratase, Chain A, domain 2"/>
    <property type="match status" value="1"/>
</dbReference>
<dbReference type="Pfam" id="PF00378">
    <property type="entry name" value="ECH_1"/>
    <property type="match status" value="1"/>
</dbReference>
<dbReference type="InterPro" id="IPR014748">
    <property type="entry name" value="Enoyl-CoA_hydra_C"/>
</dbReference>
<dbReference type="CDD" id="cd06558">
    <property type="entry name" value="crotonase-like"/>
    <property type="match status" value="1"/>
</dbReference>
<proteinExistence type="inferred from homology"/>
<keyword evidence="4" id="KW-0413">Isomerase</keyword>
<evidence type="ECO:0000256" key="1">
    <source>
        <dbReference type="ARBA" id="ARBA00004275"/>
    </source>
</evidence>
<dbReference type="SUPFAM" id="SSF52096">
    <property type="entry name" value="ClpP/crotonase"/>
    <property type="match status" value="1"/>
</dbReference>
<comment type="caution">
    <text evidence="5">The sequence shown here is derived from an EMBL/GenBank/DDBJ whole genome shotgun (WGS) entry which is preliminary data.</text>
</comment>
<evidence type="ECO:0000256" key="2">
    <source>
        <dbReference type="ARBA" id="ARBA00005254"/>
    </source>
</evidence>
<accession>A0A3D3G0H6</accession>
<organism evidence="5 6">
    <name type="scientific">Acinetobacter radioresistens</name>
    <dbReference type="NCBI Taxonomy" id="40216"/>
    <lineage>
        <taxon>Bacteria</taxon>
        <taxon>Pseudomonadati</taxon>
        <taxon>Pseudomonadota</taxon>
        <taxon>Gammaproteobacteria</taxon>
        <taxon>Moraxellales</taxon>
        <taxon>Moraxellaceae</taxon>
        <taxon>Acinetobacter</taxon>
    </lineage>
</organism>
<evidence type="ECO:0000256" key="4">
    <source>
        <dbReference type="ARBA" id="ARBA00023235"/>
    </source>
</evidence>